<dbReference type="Pfam" id="PF12010">
    <property type="entry name" value="DUF3502"/>
    <property type="match status" value="1"/>
</dbReference>
<accession>A0A328UFN1</accession>
<feature type="chain" id="PRO_5016293327" evidence="1">
    <location>
        <begin position="30"/>
        <end position="485"/>
    </location>
</feature>
<gene>
    <name evidence="3" type="ORF">DPQ25_03885</name>
</gene>
<name>A0A328UFN1_9FIRM</name>
<evidence type="ECO:0000259" key="2">
    <source>
        <dbReference type="Pfam" id="PF12010"/>
    </source>
</evidence>
<evidence type="ECO:0000313" key="3">
    <source>
        <dbReference type="EMBL" id="RAQ30637.1"/>
    </source>
</evidence>
<evidence type="ECO:0000256" key="1">
    <source>
        <dbReference type="SAM" id="SignalP"/>
    </source>
</evidence>
<dbReference type="PANTHER" id="PTHR43649:SF17">
    <property type="entry name" value="ABC TRANSPORTER SOLUTE BINDING PROTEIN-SUGAR TRANSPORT"/>
    <property type="match status" value="1"/>
</dbReference>
<feature type="signal peptide" evidence="1">
    <location>
        <begin position="1"/>
        <end position="29"/>
    </location>
</feature>
<dbReference type="InterPro" id="IPR050490">
    <property type="entry name" value="Bact_solute-bd_prot1"/>
</dbReference>
<dbReference type="RefSeq" id="WP_112331832.1">
    <property type="nucleotide sequence ID" value="NZ_JADPHD010000004.1"/>
</dbReference>
<organism evidence="3 4">
    <name type="scientific">Hydrogeniiclostridium mannosilyticum</name>
    <dbReference type="NCBI Taxonomy" id="2764322"/>
    <lineage>
        <taxon>Bacteria</taxon>
        <taxon>Bacillati</taxon>
        <taxon>Bacillota</taxon>
        <taxon>Clostridia</taxon>
        <taxon>Eubacteriales</taxon>
        <taxon>Acutalibacteraceae</taxon>
        <taxon>Hydrogeniiclostridium</taxon>
    </lineage>
</organism>
<evidence type="ECO:0000313" key="4">
    <source>
        <dbReference type="Proteomes" id="UP000249377"/>
    </source>
</evidence>
<keyword evidence="4" id="KW-1185">Reference proteome</keyword>
<sequence>MRMSKWKALLCLAAMLAVITGLFSGCQNAEEGESGDSGKTPVLTWWLIGSQPENLADGVEKINAYIEEKIGVRVNIKMASYSDWPDKINQLVNTGEKFDIMFTNETKYSRQVNQNAFADLTDLLASEAPALYKSIPQEVWEGAKINGRIYAVPTYKDSSLTQYWVFDDAYVQKYQINVAATKDFEALDKVFTAMKQGEGKSFYPLNLTQGDGFSGLLSDYDGLTLGLQPIGVRYDDANRRVVSVLEQEEVMDRLKMLHKWYGAGIINPDAPTQKDAVKGRAFFSAQGYPGAEVGWQVNEGVEKYDTVQVFGPLYTNGTIQGSLNAVSSNSSYKKEALKLLQLVNTDRKLRDMLAFGVEGTDFEYANSERTVVKRLTDTWQIGNYAIGSYFNLSTLSDAPADQWDQVKALNARAESSACLGFTPDIGDLSTELANCQQTWDKYRYELLTGASDPVKMVPQIVKELNQSGMDKIITAVQAQIDAYYQ</sequence>
<dbReference type="PROSITE" id="PS51257">
    <property type="entry name" value="PROKAR_LIPOPROTEIN"/>
    <property type="match status" value="1"/>
</dbReference>
<feature type="domain" description="DUF3502" evidence="2">
    <location>
        <begin position="418"/>
        <end position="484"/>
    </location>
</feature>
<reference evidence="3 4" key="1">
    <citation type="submission" date="2018-06" db="EMBL/GenBank/DDBJ databases">
        <title>Noncontiguous genome sequence of Ruminococcaceae bacterium ASD2818.</title>
        <authorList>
            <person name="Chaplin A.V."/>
            <person name="Sokolova S.R."/>
            <person name="Kochetkova T.O."/>
            <person name="Goltsov A.Y."/>
            <person name="Trofimov D.Y."/>
            <person name="Efimov B.A."/>
        </authorList>
    </citation>
    <scope>NUCLEOTIDE SEQUENCE [LARGE SCALE GENOMIC DNA]</scope>
    <source>
        <strain evidence="3 4">ASD2818</strain>
    </source>
</reference>
<dbReference type="PANTHER" id="PTHR43649">
    <property type="entry name" value="ARABINOSE-BINDING PROTEIN-RELATED"/>
    <property type="match status" value="1"/>
</dbReference>
<dbReference type="AlphaFoldDB" id="A0A328UFN1"/>
<dbReference type="SUPFAM" id="SSF53850">
    <property type="entry name" value="Periplasmic binding protein-like II"/>
    <property type="match status" value="1"/>
</dbReference>
<keyword evidence="1" id="KW-0732">Signal</keyword>
<dbReference type="InterPro" id="IPR022627">
    <property type="entry name" value="DUF3502"/>
</dbReference>
<proteinExistence type="predicted"/>
<comment type="caution">
    <text evidence="3">The sequence shown here is derived from an EMBL/GenBank/DDBJ whole genome shotgun (WGS) entry which is preliminary data.</text>
</comment>
<dbReference type="Proteomes" id="UP000249377">
    <property type="component" value="Unassembled WGS sequence"/>
</dbReference>
<dbReference type="Gene3D" id="3.40.190.10">
    <property type="entry name" value="Periplasmic binding protein-like II"/>
    <property type="match status" value="1"/>
</dbReference>
<dbReference type="EMBL" id="QLYR01000001">
    <property type="protein sequence ID" value="RAQ30637.1"/>
    <property type="molecule type" value="Genomic_DNA"/>
</dbReference>
<protein>
    <submittedName>
        <fullName evidence="3">ABC transporter substrate-binding protein</fullName>
    </submittedName>
</protein>